<reference evidence="2" key="1">
    <citation type="submission" date="2023-03" db="EMBL/GenBank/DDBJ databases">
        <title>Massive genome expansion in bonnet fungi (Mycena s.s.) driven by repeated elements and novel gene families across ecological guilds.</title>
        <authorList>
            <consortium name="Lawrence Berkeley National Laboratory"/>
            <person name="Harder C.B."/>
            <person name="Miyauchi S."/>
            <person name="Viragh M."/>
            <person name="Kuo A."/>
            <person name="Thoen E."/>
            <person name="Andreopoulos B."/>
            <person name="Lu D."/>
            <person name="Skrede I."/>
            <person name="Drula E."/>
            <person name="Henrissat B."/>
            <person name="Morin E."/>
            <person name="Kohler A."/>
            <person name="Barry K."/>
            <person name="LaButti K."/>
            <person name="Morin E."/>
            <person name="Salamov A."/>
            <person name="Lipzen A."/>
            <person name="Mereny Z."/>
            <person name="Hegedus B."/>
            <person name="Baldrian P."/>
            <person name="Stursova M."/>
            <person name="Weitz H."/>
            <person name="Taylor A."/>
            <person name="Grigoriev I.V."/>
            <person name="Nagy L.G."/>
            <person name="Martin F."/>
            <person name="Kauserud H."/>
        </authorList>
    </citation>
    <scope>NUCLEOTIDE SEQUENCE</scope>
    <source>
        <strain evidence="2">9284</strain>
    </source>
</reference>
<keyword evidence="3" id="KW-1185">Reference proteome</keyword>
<feature type="compositionally biased region" description="Polar residues" evidence="1">
    <location>
        <begin position="189"/>
        <end position="204"/>
    </location>
</feature>
<comment type="caution">
    <text evidence="2">The sequence shown here is derived from an EMBL/GenBank/DDBJ whole genome shotgun (WGS) entry which is preliminary data.</text>
</comment>
<gene>
    <name evidence="2" type="ORF">FB45DRAFT_916054</name>
</gene>
<dbReference type="Proteomes" id="UP001221142">
    <property type="component" value="Unassembled WGS sequence"/>
</dbReference>
<sequence length="214" mass="23357">MHHHHYSDHPSSLYPHQKDPATLAHVFSSASSVLNQMPPPTLRDILGAYKANGEGDRDMLLAMLNAKTAEDQRIASMAALQRTMLEIYQQTAPLHMNGDVPPPSREPRHPRRTVYRSVSRSPPEPRMPLPALGPRTEHRRKRARSSRSPPPSAAPRRHGSLHDGQHSELPPSPYSSSGSDSAGYSPRSRTSMTIGSLLQESNSGEAGRAGGSST</sequence>
<accession>A0AAD7FNK3</accession>
<evidence type="ECO:0000256" key="1">
    <source>
        <dbReference type="SAM" id="MobiDB-lite"/>
    </source>
</evidence>
<feature type="region of interest" description="Disordered" evidence="1">
    <location>
        <begin position="94"/>
        <end position="214"/>
    </location>
</feature>
<name>A0AAD7FNK3_9AGAR</name>
<evidence type="ECO:0000313" key="2">
    <source>
        <dbReference type="EMBL" id="KAJ7630613.1"/>
    </source>
</evidence>
<evidence type="ECO:0000313" key="3">
    <source>
        <dbReference type="Proteomes" id="UP001221142"/>
    </source>
</evidence>
<organism evidence="2 3">
    <name type="scientific">Roridomyces roridus</name>
    <dbReference type="NCBI Taxonomy" id="1738132"/>
    <lineage>
        <taxon>Eukaryota</taxon>
        <taxon>Fungi</taxon>
        <taxon>Dikarya</taxon>
        <taxon>Basidiomycota</taxon>
        <taxon>Agaricomycotina</taxon>
        <taxon>Agaricomycetes</taxon>
        <taxon>Agaricomycetidae</taxon>
        <taxon>Agaricales</taxon>
        <taxon>Marasmiineae</taxon>
        <taxon>Mycenaceae</taxon>
        <taxon>Roridomyces</taxon>
    </lineage>
</organism>
<protein>
    <submittedName>
        <fullName evidence="2">Uncharacterized protein</fullName>
    </submittedName>
</protein>
<dbReference type="AlphaFoldDB" id="A0AAD7FNK3"/>
<feature type="compositionally biased region" description="Low complexity" evidence="1">
    <location>
        <begin position="174"/>
        <end position="188"/>
    </location>
</feature>
<proteinExistence type="predicted"/>
<dbReference type="EMBL" id="JARKIF010000009">
    <property type="protein sequence ID" value="KAJ7630613.1"/>
    <property type="molecule type" value="Genomic_DNA"/>
</dbReference>